<name>A0A9D2QWR6_9FIRM</name>
<proteinExistence type="predicted"/>
<organism evidence="1 2">
    <name type="scientific">Candidatus Blautia avicola</name>
    <dbReference type="NCBI Taxonomy" id="2838483"/>
    <lineage>
        <taxon>Bacteria</taxon>
        <taxon>Bacillati</taxon>
        <taxon>Bacillota</taxon>
        <taxon>Clostridia</taxon>
        <taxon>Lachnospirales</taxon>
        <taxon>Lachnospiraceae</taxon>
        <taxon>Blautia</taxon>
    </lineage>
</organism>
<sequence length="100" mass="11439">MFEKMTDGDVMIYLQNTMLALSQLAQERQIKISTSIEKEGYCIIHAGDYNVCRIEKNGDAKYSYEPIGETARSKISEWRFDIKPQSICFGQAPKEKSHGK</sequence>
<evidence type="ECO:0000313" key="2">
    <source>
        <dbReference type="Proteomes" id="UP000823892"/>
    </source>
</evidence>
<protein>
    <submittedName>
        <fullName evidence="1">Uncharacterized protein</fullName>
    </submittedName>
</protein>
<reference evidence="1" key="1">
    <citation type="journal article" date="2021" name="PeerJ">
        <title>Extensive microbial diversity within the chicken gut microbiome revealed by metagenomics and culture.</title>
        <authorList>
            <person name="Gilroy R."/>
            <person name="Ravi A."/>
            <person name="Getino M."/>
            <person name="Pursley I."/>
            <person name="Horton D.L."/>
            <person name="Alikhan N.F."/>
            <person name="Baker D."/>
            <person name="Gharbi K."/>
            <person name="Hall N."/>
            <person name="Watson M."/>
            <person name="Adriaenssens E.M."/>
            <person name="Foster-Nyarko E."/>
            <person name="Jarju S."/>
            <person name="Secka A."/>
            <person name="Antonio M."/>
            <person name="Oren A."/>
            <person name="Chaudhuri R.R."/>
            <person name="La Ragione R."/>
            <person name="Hildebrand F."/>
            <person name="Pallen M.J."/>
        </authorList>
    </citation>
    <scope>NUCLEOTIDE SEQUENCE</scope>
    <source>
        <strain evidence="1">ChiBcec6-4105</strain>
    </source>
</reference>
<gene>
    <name evidence="1" type="ORF">H9914_12575</name>
</gene>
<evidence type="ECO:0000313" key="1">
    <source>
        <dbReference type="EMBL" id="HJD29810.1"/>
    </source>
</evidence>
<dbReference type="AlphaFoldDB" id="A0A9D2QWR6"/>
<dbReference type="Proteomes" id="UP000823892">
    <property type="component" value="Unassembled WGS sequence"/>
</dbReference>
<dbReference type="EMBL" id="DWUY01000283">
    <property type="protein sequence ID" value="HJD29810.1"/>
    <property type="molecule type" value="Genomic_DNA"/>
</dbReference>
<reference evidence="1" key="2">
    <citation type="submission" date="2021-04" db="EMBL/GenBank/DDBJ databases">
        <authorList>
            <person name="Gilroy R."/>
        </authorList>
    </citation>
    <scope>NUCLEOTIDE SEQUENCE</scope>
    <source>
        <strain evidence="1">ChiBcec6-4105</strain>
    </source>
</reference>
<comment type="caution">
    <text evidence="1">The sequence shown here is derived from an EMBL/GenBank/DDBJ whole genome shotgun (WGS) entry which is preliminary data.</text>
</comment>
<accession>A0A9D2QWR6</accession>